<evidence type="ECO:0000256" key="7">
    <source>
        <dbReference type="ARBA" id="ARBA00065268"/>
    </source>
</evidence>
<accession>A0A8C7PKX0</accession>
<sequence length="535" mass="63172">MEWAYCPGEERSSPQMIISCRGLGFPLSISTFGLLRTELELHVDLTDKVRMKPDSFLCFLPGALNHTHEKSKWSFTFSVWDLRSITVKEEGWSRLVFGMKEPPTLLPSLHFHLGGSEGFIDCLRRYIIITDTPNRALSQSFENLLDDNNYGLVTKLKKDPYVTTLGGFSKVTNYIFDAFRGPELEQQQRKPHEEQEEPGFEVITRMDLGARPEVTRREPLSAEDWAKHQDQEGRVENVPQLKKIIFKGGLCHAVRKEAWKFLLGYYTWDSTYDERKGQQRRKTDEYFRMKLQWKSVSEEQERRNSRLRDCRSLIEKDVNRTDRTNRFYEGIDNPGLVLLHDVLMTYCMYDFDLGYVQGMSDLLSPILYVMDNEVDAFWCFVSFMDQMHQNFEEPMQGMKTQLIQLSTLLRLLDLAFWNYLESQDSGYLYFCFRWLLIRFKRELSYPDVLRLWEVMWTGLPCQNFHLLVCCAILDSEKRKIMEENYGFNEILKHINELSMKLDIEEILHKSEAICMQIRSCKVQYVQGLLFIYTFN</sequence>
<evidence type="ECO:0000256" key="1">
    <source>
        <dbReference type="ARBA" id="ARBA00004496"/>
    </source>
</evidence>
<comment type="subunit">
    <text evidence="7">Interacts with non-phosphorylated form of RAB8A; phosphorylation of RAB8A at 'Thr-72' disrupts this interaction. Interacts with ARMC12.</text>
</comment>
<dbReference type="SUPFAM" id="SSF47923">
    <property type="entry name" value="Ypt/Rab-GAP domain of gyp1p"/>
    <property type="match status" value="2"/>
</dbReference>
<dbReference type="InterPro" id="IPR035969">
    <property type="entry name" value="Rab-GAP_TBC_sf"/>
</dbReference>
<evidence type="ECO:0000256" key="3">
    <source>
        <dbReference type="ARBA" id="ARBA00022490"/>
    </source>
</evidence>
<proteinExistence type="predicted"/>
<dbReference type="PANTHER" id="PTHR22957:SF300">
    <property type="entry name" value="TBC1 DOMAIN FAMILY MEMBER 15"/>
    <property type="match status" value="1"/>
</dbReference>
<comment type="subcellular location">
    <subcellularLocation>
        <location evidence="1">Cytoplasm</location>
    </subcellularLocation>
</comment>
<dbReference type="Gene3D" id="1.10.8.270">
    <property type="entry name" value="putative rabgap domain of human tbc1 domain family member 14 like domains"/>
    <property type="match status" value="1"/>
</dbReference>
<keyword evidence="4" id="KW-0597">Phosphoprotein</keyword>
<evidence type="ECO:0000256" key="4">
    <source>
        <dbReference type="ARBA" id="ARBA00022553"/>
    </source>
</evidence>
<evidence type="ECO:0000256" key="5">
    <source>
        <dbReference type="ARBA" id="ARBA00022990"/>
    </source>
</evidence>
<dbReference type="InterPro" id="IPR000195">
    <property type="entry name" value="Rab-GAP-TBC_dom"/>
</dbReference>
<protein>
    <recommendedName>
        <fullName evidence="8">TBC1 domain family member 15</fullName>
    </recommendedName>
    <alternativeName>
        <fullName evidence="9">GTPase-activating protein RAB7</fullName>
    </alternativeName>
</protein>
<dbReference type="Pfam" id="PF00566">
    <property type="entry name" value="RabGAP-TBC"/>
    <property type="match status" value="1"/>
</dbReference>
<feature type="domain" description="Rab-GAP TBC" evidence="10">
    <location>
        <begin position="249"/>
        <end position="459"/>
    </location>
</feature>
<evidence type="ECO:0000259" key="10">
    <source>
        <dbReference type="PROSITE" id="PS50086"/>
    </source>
</evidence>
<dbReference type="PANTHER" id="PTHR22957">
    <property type="entry name" value="TBC1 DOMAIN FAMILY MEMBER GTPASE-ACTIVATING PROTEIN"/>
    <property type="match status" value="1"/>
</dbReference>
<evidence type="ECO:0000256" key="2">
    <source>
        <dbReference type="ARBA" id="ARBA00022468"/>
    </source>
</evidence>
<comment type="function">
    <text evidence="6">Acts as a GTPase activating protein for RAB7A. Does not act on RAB4, RAB5 or RAB6.</text>
</comment>
<reference evidence="11" key="3">
    <citation type="submission" date="2025-09" db="UniProtKB">
        <authorList>
            <consortium name="Ensembl"/>
        </authorList>
    </citation>
    <scope>IDENTIFICATION</scope>
</reference>
<reference evidence="11" key="1">
    <citation type="submission" date="2020-07" db="EMBL/GenBank/DDBJ databases">
        <title>A long reads based de novo assembly of the rainbow trout Arlee double haploid line genome.</title>
        <authorList>
            <person name="Gao G."/>
            <person name="Palti Y."/>
        </authorList>
    </citation>
    <scope>NUCLEOTIDE SEQUENCE [LARGE SCALE GENOMIC DNA]</scope>
</reference>
<dbReference type="SMART" id="SM00164">
    <property type="entry name" value="TBC"/>
    <property type="match status" value="1"/>
</dbReference>
<evidence type="ECO:0000256" key="8">
    <source>
        <dbReference type="ARBA" id="ARBA00067480"/>
    </source>
</evidence>
<evidence type="ECO:0000256" key="6">
    <source>
        <dbReference type="ARBA" id="ARBA00055283"/>
    </source>
</evidence>
<evidence type="ECO:0000313" key="11">
    <source>
        <dbReference type="Ensembl" id="ENSOMYP00000024623.2"/>
    </source>
</evidence>
<dbReference type="FunFam" id="1.10.8.270:FF:000005">
    <property type="entry name" value="TBC1 domain family member 15"/>
    <property type="match status" value="1"/>
</dbReference>
<dbReference type="AlphaFoldDB" id="A0A8C7PKX0"/>
<dbReference type="GO" id="GO:0005096">
    <property type="term" value="F:GTPase activator activity"/>
    <property type="evidence" value="ECO:0007669"/>
    <property type="project" value="UniProtKB-KW"/>
</dbReference>
<keyword evidence="12" id="KW-1185">Reference proteome</keyword>
<organism evidence="11 12">
    <name type="scientific">Oncorhynchus mykiss</name>
    <name type="common">Rainbow trout</name>
    <name type="synonym">Salmo gairdneri</name>
    <dbReference type="NCBI Taxonomy" id="8022"/>
    <lineage>
        <taxon>Eukaryota</taxon>
        <taxon>Metazoa</taxon>
        <taxon>Chordata</taxon>
        <taxon>Craniata</taxon>
        <taxon>Vertebrata</taxon>
        <taxon>Euteleostomi</taxon>
        <taxon>Actinopterygii</taxon>
        <taxon>Neopterygii</taxon>
        <taxon>Teleostei</taxon>
        <taxon>Protacanthopterygii</taxon>
        <taxon>Salmoniformes</taxon>
        <taxon>Salmonidae</taxon>
        <taxon>Salmoninae</taxon>
        <taxon>Oncorhynchus</taxon>
    </lineage>
</organism>
<dbReference type="PROSITE" id="PS50086">
    <property type="entry name" value="TBC_RABGAP"/>
    <property type="match status" value="1"/>
</dbReference>
<gene>
    <name evidence="11" type="primary">LOC110499378</name>
</gene>
<keyword evidence="3" id="KW-0963">Cytoplasm</keyword>
<dbReference type="GO" id="GO:0005737">
    <property type="term" value="C:cytoplasm"/>
    <property type="evidence" value="ECO:0007669"/>
    <property type="project" value="UniProtKB-SubCell"/>
</dbReference>
<evidence type="ECO:0000313" key="12">
    <source>
        <dbReference type="Proteomes" id="UP000694395"/>
    </source>
</evidence>
<dbReference type="FunFam" id="1.10.472.80:FF:000005">
    <property type="entry name" value="TBC1 domain family member 15"/>
    <property type="match status" value="1"/>
</dbReference>
<dbReference type="Proteomes" id="UP000694395">
    <property type="component" value="Chromosome 2"/>
</dbReference>
<keyword evidence="2" id="KW-0343">GTPase activation</keyword>
<reference evidence="11" key="2">
    <citation type="submission" date="2025-08" db="UniProtKB">
        <authorList>
            <consortium name="Ensembl"/>
        </authorList>
    </citation>
    <scope>IDENTIFICATION</scope>
</reference>
<dbReference type="Ensembl" id="ENSOMYT00000026971.2">
    <property type="protein sequence ID" value="ENSOMYP00000024623.2"/>
    <property type="gene ID" value="ENSOMYG00000011036.2"/>
</dbReference>
<evidence type="ECO:0000256" key="9">
    <source>
        <dbReference type="ARBA" id="ARBA00082539"/>
    </source>
</evidence>
<dbReference type="Gene3D" id="1.10.472.80">
    <property type="entry name" value="Ypt/Rab-GAP domain of gyp1p, domain 3"/>
    <property type="match status" value="1"/>
</dbReference>
<keyword evidence="5" id="KW-0007">Acetylation</keyword>
<dbReference type="GeneTree" id="ENSGT00940000156429"/>
<name>A0A8C7PKX0_ONCMY</name>